<dbReference type="RefSeq" id="XP_022252347.1">
    <property type="nucleotide sequence ID" value="XM_022396639.1"/>
</dbReference>
<organism evidence="4 5">
    <name type="scientific">Limulus polyphemus</name>
    <name type="common">Atlantic horseshoe crab</name>
    <dbReference type="NCBI Taxonomy" id="6850"/>
    <lineage>
        <taxon>Eukaryota</taxon>
        <taxon>Metazoa</taxon>
        <taxon>Ecdysozoa</taxon>
        <taxon>Arthropoda</taxon>
        <taxon>Chelicerata</taxon>
        <taxon>Merostomata</taxon>
        <taxon>Xiphosura</taxon>
        <taxon>Limulidae</taxon>
        <taxon>Limulus</taxon>
    </lineage>
</organism>
<accession>A0ABM1T8Z1</accession>
<feature type="region of interest" description="Disordered" evidence="3">
    <location>
        <begin position="32"/>
        <end position="84"/>
    </location>
</feature>
<evidence type="ECO:0000256" key="1">
    <source>
        <dbReference type="ARBA" id="ARBA00006652"/>
    </source>
</evidence>
<evidence type="ECO:0000313" key="4">
    <source>
        <dbReference type="Proteomes" id="UP000694941"/>
    </source>
</evidence>
<name>A0ABM1T8Z1_LIMPO</name>
<dbReference type="GeneID" id="106467737"/>
<keyword evidence="2" id="KW-0175">Coiled coil</keyword>
<dbReference type="InterPro" id="IPR026179">
    <property type="entry name" value="Slain"/>
</dbReference>
<feature type="compositionally biased region" description="Basic and acidic residues" evidence="3">
    <location>
        <begin position="45"/>
        <end position="64"/>
    </location>
</feature>
<keyword evidence="4" id="KW-1185">Reference proteome</keyword>
<dbReference type="Proteomes" id="UP000694941">
    <property type="component" value="Unplaced"/>
</dbReference>
<feature type="region of interest" description="Disordered" evidence="3">
    <location>
        <begin position="246"/>
        <end position="290"/>
    </location>
</feature>
<feature type="compositionally biased region" description="Polar residues" evidence="3">
    <location>
        <begin position="247"/>
        <end position="258"/>
    </location>
</feature>
<dbReference type="PANTHER" id="PTHR22406:SF7">
    <property type="entry name" value="NASCENT POLYPEPTIDE-ASSOCIATED COMPLEX SUBUNIT ALPHA, MUSCLE-SPECIFIC FORM"/>
    <property type="match status" value="1"/>
</dbReference>
<feature type="compositionally biased region" description="Low complexity" evidence="3">
    <location>
        <begin position="259"/>
        <end position="276"/>
    </location>
</feature>
<evidence type="ECO:0000256" key="3">
    <source>
        <dbReference type="SAM" id="MobiDB-lite"/>
    </source>
</evidence>
<feature type="region of interest" description="Disordered" evidence="3">
    <location>
        <begin position="303"/>
        <end position="492"/>
    </location>
</feature>
<feature type="compositionally biased region" description="Basic and acidic residues" evidence="3">
    <location>
        <begin position="74"/>
        <end position="84"/>
    </location>
</feature>
<feature type="compositionally biased region" description="Polar residues" evidence="3">
    <location>
        <begin position="421"/>
        <end position="436"/>
    </location>
</feature>
<evidence type="ECO:0000256" key="2">
    <source>
        <dbReference type="ARBA" id="ARBA00023054"/>
    </source>
</evidence>
<reference evidence="5" key="1">
    <citation type="submission" date="2025-08" db="UniProtKB">
        <authorList>
            <consortium name="RefSeq"/>
        </authorList>
    </citation>
    <scope>IDENTIFICATION</scope>
    <source>
        <tissue evidence="5">Muscle</tissue>
    </source>
</reference>
<sequence>MRMSVITKEAQMGVDPHEEVKKLQDLVKKLELQNQQLRCRQRTPPTRDRISPGKNEGRANDSRTNKIQHSSNKNTEKADKPKRREGSFKEGDFIILDELDLSDEESWLYSSPKGLTPEDRVISPYKWMRKDLEDPENKELQLARRSLANKLDELALQKFWPGNHWLFGQKDLKCCQGCRVVDSRTFTRNRRKREGEVNLPPGAIPVIEPLQYCYQGKSENGVALEDDSLADVIDVHEIARLQEESLKQYSPASTPKRNSVSSLSGRRSGSPLSSTSDIDGQDYQAQHPVSPCAAQSCNNELHETHPNTTAVHSRISNHSSPTNSHYGSNNSLDNPTENVRRSLPNLARGSGGIRLGRGKNISESELQRPSRVVVPYQRTEPRLTPLSQVGQIRRQISPGSRQSPRQQSPLQSTPNQKFLVRQQSPFESIGNTTPSPRNAPPSAGTPKSGLPRPSKIPASKSMKPRSGIPVPYSGRSGLQEDQTGDDWSEGCF</sequence>
<feature type="compositionally biased region" description="Acidic residues" evidence="3">
    <location>
        <begin position="482"/>
        <end position="492"/>
    </location>
</feature>
<feature type="compositionally biased region" description="Low complexity" evidence="3">
    <location>
        <begin position="391"/>
        <end position="414"/>
    </location>
</feature>
<proteinExistence type="inferred from homology"/>
<dbReference type="PANTHER" id="PTHR22406">
    <property type="entry name" value="NASCENT POLYPEPTIDE-ASSOCIATED COMPLEX SUBUNIT ALPHA, MUSCLE-SPECIFIC FORM"/>
    <property type="match status" value="1"/>
</dbReference>
<protein>
    <submittedName>
        <fullName evidence="5">SLAIN motif-containing protein 2-like</fullName>
    </submittedName>
</protein>
<gene>
    <name evidence="5" type="primary">LOC106467737</name>
</gene>
<dbReference type="Pfam" id="PF15301">
    <property type="entry name" value="SLAIN"/>
    <property type="match status" value="2"/>
</dbReference>
<comment type="similarity">
    <text evidence="1">Belongs to the SLAIN motif-containing family.</text>
</comment>
<evidence type="ECO:0000313" key="5">
    <source>
        <dbReference type="RefSeq" id="XP_022252347.1"/>
    </source>
</evidence>
<feature type="compositionally biased region" description="Polar residues" evidence="3">
    <location>
        <begin position="306"/>
        <end position="337"/>
    </location>
</feature>